<organism evidence="2 3">
    <name type="scientific">Suillus plorans</name>
    <dbReference type="NCBI Taxonomy" id="116603"/>
    <lineage>
        <taxon>Eukaryota</taxon>
        <taxon>Fungi</taxon>
        <taxon>Dikarya</taxon>
        <taxon>Basidiomycota</taxon>
        <taxon>Agaricomycotina</taxon>
        <taxon>Agaricomycetes</taxon>
        <taxon>Agaricomycetidae</taxon>
        <taxon>Boletales</taxon>
        <taxon>Suillineae</taxon>
        <taxon>Suillaceae</taxon>
        <taxon>Suillus</taxon>
    </lineage>
</organism>
<sequence>MQPIILYDIPSKLPKKKWAPNPSKTRFCFGYKDLPYEVIWVEFCDIVATMKGVGASPTAGKRYTVPTIKDPNTGVVISDSHAIAKYLDETYPDKPLIPRGAHVLLETFETLYINTVMIPSFKLLATRTLEIQNDISRQVFIQSRLKMFRETRWEDIAPEGKAQQMWAALKKNLDVVDGWYQKSEGRWIMGDTFSFADIVVVSWMVWWNAILNKQERQEVHTLHGGRWARLLADVNAECNTELGSFEEHSRSLL</sequence>
<dbReference type="EMBL" id="JABBWE010000071">
    <property type="protein sequence ID" value="KAG1788143.1"/>
    <property type="molecule type" value="Genomic_DNA"/>
</dbReference>
<dbReference type="InterPro" id="IPR004045">
    <property type="entry name" value="Glutathione_S-Trfase_N"/>
</dbReference>
<dbReference type="PROSITE" id="PS50404">
    <property type="entry name" value="GST_NTER"/>
    <property type="match status" value="1"/>
</dbReference>
<dbReference type="InterPro" id="IPR054416">
    <property type="entry name" value="GST_UstS-like_C"/>
</dbReference>
<dbReference type="OrthoDB" id="4951845at2759"/>
<accession>A0A9P7DD97</accession>
<dbReference type="Gene3D" id="1.20.1050.10">
    <property type="match status" value="1"/>
</dbReference>
<dbReference type="GeneID" id="64603206"/>
<dbReference type="SUPFAM" id="SSF47616">
    <property type="entry name" value="GST C-terminal domain-like"/>
    <property type="match status" value="1"/>
</dbReference>
<dbReference type="InterPro" id="IPR050983">
    <property type="entry name" value="GST_Omega/HSP26"/>
</dbReference>
<dbReference type="SUPFAM" id="SSF52833">
    <property type="entry name" value="Thioredoxin-like"/>
    <property type="match status" value="1"/>
</dbReference>
<feature type="domain" description="GST N-terminal" evidence="1">
    <location>
        <begin position="9"/>
        <end position="95"/>
    </location>
</feature>
<dbReference type="PANTHER" id="PTHR43968:SF6">
    <property type="entry name" value="GLUTATHIONE S-TRANSFERASE OMEGA"/>
    <property type="match status" value="1"/>
</dbReference>
<dbReference type="PANTHER" id="PTHR43968">
    <property type="match status" value="1"/>
</dbReference>
<dbReference type="AlphaFoldDB" id="A0A9P7DD97"/>
<keyword evidence="3" id="KW-1185">Reference proteome</keyword>
<dbReference type="GO" id="GO:0005737">
    <property type="term" value="C:cytoplasm"/>
    <property type="evidence" value="ECO:0007669"/>
    <property type="project" value="TreeGrafter"/>
</dbReference>
<dbReference type="InterPro" id="IPR036249">
    <property type="entry name" value="Thioredoxin-like_sf"/>
</dbReference>
<dbReference type="InterPro" id="IPR036282">
    <property type="entry name" value="Glutathione-S-Trfase_C_sf"/>
</dbReference>
<name>A0A9P7DD97_9AGAM</name>
<dbReference type="Pfam" id="PF13409">
    <property type="entry name" value="GST_N_2"/>
    <property type="match status" value="1"/>
</dbReference>
<protein>
    <recommendedName>
        <fullName evidence="1">GST N-terminal domain-containing protein</fullName>
    </recommendedName>
</protein>
<evidence type="ECO:0000313" key="2">
    <source>
        <dbReference type="EMBL" id="KAG1788143.1"/>
    </source>
</evidence>
<comment type="caution">
    <text evidence="2">The sequence shown here is derived from an EMBL/GenBank/DDBJ whole genome shotgun (WGS) entry which is preliminary data.</text>
</comment>
<dbReference type="Gene3D" id="3.40.30.10">
    <property type="entry name" value="Glutaredoxin"/>
    <property type="match status" value="1"/>
</dbReference>
<gene>
    <name evidence="2" type="ORF">HD556DRAFT_1530142</name>
</gene>
<dbReference type="RefSeq" id="XP_041155420.1">
    <property type="nucleotide sequence ID" value="XM_041309442.1"/>
</dbReference>
<dbReference type="Proteomes" id="UP000719766">
    <property type="component" value="Unassembled WGS sequence"/>
</dbReference>
<reference evidence="2" key="1">
    <citation type="journal article" date="2020" name="New Phytol.">
        <title>Comparative genomics reveals dynamic genome evolution in host specialist ectomycorrhizal fungi.</title>
        <authorList>
            <person name="Lofgren L.A."/>
            <person name="Nguyen N.H."/>
            <person name="Vilgalys R."/>
            <person name="Ruytinx J."/>
            <person name="Liao H.L."/>
            <person name="Branco S."/>
            <person name="Kuo A."/>
            <person name="LaButti K."/>
            <person name="Lipzen A."/>
            <person name="Andreopoulos W."/>
            <person name="Pangilinan J."/>
            <person name="Riley R."/>
            <person name="Hundley H."/>
            <person name="Na H."/>
            <person name="Barry K."/>
            <person name="Grigoriev I.V."/>
            <person name="Stajich J.E."/>
            <person name="Kennedy P.G."/>
        </authorList>
    </citation>
    <scope>NUCLEOTIDE SEQUENCE</scope>
    <source>
        <strain evidence="2">S12</strain>
    </source>
</reference>
<evidence type="ECO:0000259" key="1">
    <source>
        <dbReference type="PROSITE" id="PS50404"/>
    </source>
</evidence>
<evidence type="ECO:0000313" key="3">
    <source>
        <dbReference type="Proteomes" id="UP000719766"/>
    </source>
</evidence>
<dbReference type="Pfam" id="PF22041">
    <property type="entry name" value="GST_C_7"/>
    <property type="match status" value="1"/>
</dbReference>
<proteinExistence type="predicted"/>